<reference evidence="1" key="1">
    <citation type="submission" date="2020-04" db="EMBL/GenBank/DDBJ databases">
        <authorList>
            <person name="Chiriac C."/>
            <person name="Salcher M."/>
            <person name="Ghai R."/>
            <person name="Kavagutti S V."/>
        </authorList>
    </citation>
    <scope>NUCLEOTIDE SEQUENCE</scope>
</reference>
<sequence>MHQNITSIPFNVVRDIRGELKAETEIELQRLDATRTRVAKVSTSKGDRGTVNSAVTVGIRESASPSGFSGFVVALGIGGGGDYRCALAGEQTRATEQAIRRVHLAGLAVLPGHLDAIRARYGIKAEAAAAELATESSES</sequence>
<organism evidence="1">
    <name type="scientific">uncultured Caudovirales phage</name>
    <dbReference type="NCBI Taxonomy" id="2100421"/>
    <lineage>
        <taxon>Viruses</taxon>
        <taxon>Duplodnaviria</taxon>
        <taxon>Heunggongvirae</taxon>
        <taxon>Uroviricota</taxon>
        <taxon>Caudoviricetes</taxon>
        <taxon>Peduoviridae</taxon>
        <taxon>Maltschvirus</taxon>
        <taxon>Maltschvirus maltsch</taxon>
    </lineage>
</organism>
<proteinExistence type="predicted"/>
<protein>
    <submittedName>
        <fullName evidence="1">Uncharacterized protein</fullName>
    </submittedName>
</protein>
<name>A0A6J5NNR4_9CAUD</name>
<evidence type="ECO:0000313" key="1">
    <source>
        <dbReference type="EMBL" id="CAB4158628.1"/>
    </source>
</evidence>
<gene>
    <name evidence="1" type="ORF">UFOVP703_22</name>
</gene>
<dbReference type="EMBL" id="LR796673">
    <property type="protein sequence ID" value="CAB4158628.1"/>
    <property type="molecule type" value="Genomic_DNA"/>
</dbReference>
<accession>A0A6J5NNR4</accession>